<evidence type="ECO:0000313" key="3">
    <source>
        <dbReference type="EMBL" id="VYU02470.1"/>
    </source>
</evidence>
<dbReference type="EMBL" id="CACRTQ010000021">
    <property type="protein sequence ID" value="VYU02470.1"/>
    <property type="molecule type" value="Genomic_DNA"/>
</dbReference>
<gene>
    <name evidence="3" type="ORF">EFLFYP64_01102</name>
</gene>
<keyword evidence="2" id="KW-0472">Membrane</keyword>
<evidence type="ECO:0000256" key="2">
    <source>
        <dbReference type="SAM" id="Phobius"/>
    </source>
</evidence>
<dbReference type="RefSeq" id="WP_002318510.1">
    <property type="nucleotide sequence ID" value="NZ_AP026601.1"/>
</dbReference>
<dbReference type="AlphaFoldDB" id="A0A6N3BCG5"/>
<accession>A0A6N3BCG5</accession>
<sequence length="233" mass="26956">MKKFFVTILKYLALIIGVLSCLMSFIVLPVTLVFLPLGIFLIFMGLKPVEYLDGTIAKRKKEEKELAEKEQKEELNRMIRQLEKEDLSKRAALIDGVNLKSNEFCYYTPKQRVKWQEQKTRTVRTNYSGLSSNIRIAKGLNYRMGSIKHNSNKVTEWNDVFIGVPFLTNKRIIFVNENGMKVINLSNIVGIKAFSDGTHLYRESGKIILLRDFDATEFNVILNRILNKDFEAH</sequence>
<keyword evidence="1" id="KW-0175">Coiled coil</keyword>
<protein>
    <submittedName>
        <fullName evidence="3">Uncharacterized protein</fullName>
    </submittedName>
</protein>
<organism evidence="3">
    <name type="scientific">Enterococcus faecium</name>
    <name type="common">Streptococcus faecium</name>
    <dbReference type="NCBI Taxonomy" id="1352"/>
    <lineage>
        <taxon>Bacteria</taxon>
        <taxon>Bacillati</taxon>
        <taxon>Bacillota</taxon>
        <taxon>Bacilli</taxon>
        <taxon>Lactobacillales</taxon>
        <taxon>Enterococcaceae</taxon>
        <taxon>Enterococcus</taxon>
    </lineage>
</organism>
<reference evidence="3" key="1">
    <citation type="submission" date="2019-11" db="EMBL/GenBank/DDBJ databases">
        <authorList>
            <person name="Feng L."/>
        </authorList>
    </citation>
    <scope>NUCLEOTIDE SEQUENCE</scope>
    <source>
        <strain evidence="3">EFaeciumLFYP64</strain>
    </source>
</reference>
<dbReference type="PROSITE" id="PS51257">
    <property type="entry name" value="PROKAR_LIPOPROTEIN"/>
    <property type="match status" value="1"/>
</dbReference>
<proteinExistence type="predicted"/>
<keyword evidence="2" id="KW-0812">Transmembrane</keyword>
<feature type="transmembrane region" description="Helical" evidence="2">
    <location>
        <begin position="12"/>
        <end position="43"/>
    </location>
</feature>
<feature type="coiled-coil region" evidence="1">
    <location>
        <begin position="52"/>
        <end position="85"/>
    </location>
</feature>
<evidence type="ECO:0000256" key="1">
    <source>
        <dbReference type="SAM" id="Coils"/>
    </source>
</evidence>
<keyword evidence="2" id="KW-1133">Transmembrane helix</keyword>
<name>A0A6N3BCG5_ENTFC</name>